<comment type="subcellular location">
    <subcellularLocation>
        <location evidence="1">Cell membrane</location>
        <topology evidence="1">Multi-pass membrane protein</topology>
    </subcellularLocation>
</comment>
<organism evidence="9 10">
    <name type="scientific">Ruminococcus flavefaciens</name>
    <dbReference type="NCBI Taxonomy" id="1265"/>
    <lineage>
        <taxon>Bacteria</taxon>
        <taxon>Bacillati</taxon>
        <taxon>Bacillota</taxon>
        <taxon>Clostridia</taxon>
        <taxon>Eubacteriales</taxon>
        <taxon>Oscillospiraceae</taxon>
        <taxon>Ruminococcus</taxon>
    </lineage>
</organism>
<sequence>MTKKRALRWTSGFTALLIMAAVFFVLELVSGTTELTVSEVFSALSEDNSAAHTIVADIRLPRAIAAALLGGALSVSGFLLQSFFNNPIAGPYVLGISSGAKLTVALAMMFAMQNGIMLNSAAMVGAAFAGSLLSMGAILLLSGKVKNMAQLIVAGVMIGYICSAVTELAVTFADDANIVNLHNWSQGSFSGINMDNVKVIAVIVLTASAAAFLLSKPMSAYQLGESYAKNMGVDLRIFRLALILLSSILSACVTAFAGPVSFVGIAVPHLVKTAFGTAKPIIVIPASFIGGAVFCLMCDLIARMLFAPVELSISTITAVFGAPVVIAAMLSRRSQKRGAV</sequence>
<evidence type="ECO:0000256" key="4">
    <source>
        <dbReference type="ARBA" id="ARBA00022475"/>
    </source>
</evidence>
<reference evidence="9 10" key="1">
    <citation type="submission" date="2016-11" db="EMBL/GenBank/DDBJ databases">
        <authorList>
            <person name="Jaros S."/>
            <person name="Januszkiewicz K."/>
            <person name="Wedrychowicz H."/>
        </authorList>
    </citation>
    <scope>NUCLEOTIDE SEQUENCE [LARGE SCALE GENOMIC DNA]</scope>
    <source>
        <strain evidence="9 10">YL228</strain>
    </source>
</reference>
<evidence type="ECO:0000256" key="8">
    <source>
        <dbReference type="SAM" id="Phobius"/>
    </source>
</evidence>
<dbReference type="EMBL" id="FPIP01000004">
    <property type="protein sequence ID" value="SFW35438.1"/>
    <property type="molecule type" value="Genomic_DNA"/>
</dbReference>
<accession>A0A1K1NLZ2</accession>
<dbReference type="SUPFAM" id="SSF81345">
    <property type="entry name" value="ABC transporter involved in vitamin B12 uptake, BtuC"/>
    <property type="match status" value="1"/>
</dbReference>
<feature type="transmembrane region" description="Helical" evidence="8">
    <location>
        <begin position="197"/>
        <end position="216"/>
    </location>
</feature>
<evidence type="ECO:0000256" key="2">
    <source>
        <dbReference type="ARBA" id="ARBA00007935"/>
    </source>
</evidence>
<name>A0A1K1NLZ2_RUMFL</name>
<feature type="transmembrane region" description="Helical" evidence="8">
    <location>
        <begin position="118"/>
        <end position="141"/>
    </location>
</feature>
<keyword evidence="5 8" id="KW-0812">Transmembrane</keyword>
<evidence type="ECO:0000256" key="3">
    <source>
        <dbReference type="ARBA" id="ARBA00022448"/>
    </source>
</evidence>
<evidence type="ECO:0000256" key="7">
    <source>
        <dbReference type="ARBA" id="ARBA00023136"/>
    </source>
</evidence>
<dbReference type="RefSeq" id="WP_072300314.1">
    <property type="nucleotide sequence ID" value="NZ_FPIP01000004.1"/>
</dbReference>
<evidence type="ECO:0000256" key="6">
    <source>
        <dbReference type="ARBA" id="ARBA00022989"/>
    </source>
</evidence>
<feature type="transmembrane region" description="Helical" evidence="8">
    <location>
        <begin position="148"/>
        <end position="173"/>
    </location>
</feature>
<dbReference type="InterPro" id="IPR037294">
    <property type="entry name" value="ABC_BtuC-like"/>
</dbReference>
<dbReference type="Proteomes" id="UP000183461">
    <property type="component" value="Unassembled WGS sequence"/>
</dbReference>
<gene>
    <name evidence="9" type="ORF">SAMN02910280_2063</name>
</gene>
<dbReference type="GO" id="GO:0022857">
    <property type="term" value="F:transmembrane transporter activity"/>
    <property type="evidence" value="ECO:0007669"/>
    <property type="project" value="InterPro"/>
</dbReference>
<feature type="transmembrane region" description="Helical" evidence="8">
    <location>
        <begin position="92"/>
        <end position="112"/>
    </location>
</feature>
<dbReference type="Pfam" id="PF01032">
    <property type="entry name" value="FecCD"/>
    <property type="match status" value="1"/>
</dbReference>
<feature type="transmembrane region" description="Helical" evidence="8">
    <location>
        <begin position="309"/>
        <end position="330"/>
    </location>
</feature>
<keyword evidence="4" id="KW-1003">Cell membrane</keyword>
<feature type="transmembrane region" description="Helical" evidence="8">
    <location>
        <begin position="282"/>
        <end position="302"/>
    </location>
</feature>
<dbReference type="GO" id="GO:0005886">
    <property type="term" value="C:plasma membrane"/>
    <property type="evidence" value="ECO:0007669"/>
    <property type="project" value="UniProtKB-SubCell"/>
</dbReference>
<feature type="transmembrane region" description="Helical" evidence="8">
    <location>
        <begin position="63"/>
        <end position="80"/>
    </location>
</feature>
<evidence type="ECO:0000313" key="10">
    <source>
        <dbReference type="Proteomes" id="UP000183461"/>
    </source>
</evidence>
<keyword evidence="6 8" id="KW-1133">Transmembrane helix</keyword>
<dbReference type="PANTHER" id="PTHR30472:SF41">
    <property type="entry name" value="TRANSPORT SYSTEM PERMEASE PROTEIN"/>
    <property type="match status" value="1"/>
</dbReference>
<keyword evidence="7 8" id="KW-0472">Membrane</keyword>
<dbReference type="AlphaFoldDB" id="A0A1K1NLZ2"/>
<dbReference type="CDD" id="cd06550">
    <property type="entry name" value="TM_ABC_iron-siderophores_like"/>
    <property type="match status" value="1"/>
</dbReference>
<evidence type="ECO:0000313" key="9">
    <source>
        <dbReference type="EMBL" id="SFW35438.1"/>
    </source>
</evidence>
<dbReference type="PANTHER" id="PTHR30472">
    <property type="entry name" value="FERRIC ENTEROBACTIN TRANSPORT SYSTEM PERMEASE PROTEIN"/>
    <property type="match status" value="1"/>
</dbReference>
<keyword evidence="3" id="KW-0813">Transport</keyword>
<evidence type="ECO:0000256" key="1">
    <source>
        <dbReference type="ARBA" id="ARBA00004651"/>
    </source>
</evidence>
<feature type="transmembrane region" description="Helical" evidence="8">
    <location>
        <begin position="237"/>
        <end position="262"/>
    </location>
</feature>
<comment type="similarity">
    <text evidence="2">Belongs to the binding-protein-dependent transport system permease family. FecCD subfamily.</text>
</comment>
<dbReference type="GO" id="GO:0033214">
    <property type="term" value="P:siderophore-iron import into cell"/>
    <property type="evidence" value="ECO:0007669"/>
    <property type="project" value="TreeGrafter"/>
</dbReference>
<proteinExistence type="inferred from homology"/>
<dbReference type="InterPro" id="IPR000522">
    <property type="entry name" value="ABC_transptr_permease_BtuC"/>
</dbReference>
<evidence type="ECO:0000256" key="5">
    <source>
        <dbReference type="ARBA" id="ARBA00022692"/>
    </source>
</evidence>
<dbReference type="Gene3D" id="1.10.3470.10">
    <property type="entry name" value="ABC transporter involved in vitamin B12 uptake, BtuC"/>
    <property type="match status" value="1"/>
</dbReference>
<protein>
    <submittedName>
        <fullName evidence="9">Iron complex transport system permease protein</fullName>
    </submittedName>
</protein>